<reference evidence="1 2" key="1">
    <citation type="submission" date="2018-06" db="EMBL/GenBank/DDBJ databases">
        <title>Genomic Encyclopedia of Type Strains, Phase IV (KMG-IV): sequencing the most valuable type-strain genomes for metagenomic binning, comparative biology and taxonomic classification.</title>
        <authorList>
            <person name="Goeker M."/>
        </authorList>
    </citation>
    <scope>NUCLEOTIDE SEQUENCE [LARGE SCALE GENOMIC DNA]</scope>
    <source>
        <strain evidence="1 2">DSM 18048</strain>
    </source>
</reference>
<dbReference type="InterPro" id="IPR012467">
    <property type="entry name" value="DUF1684"/>
</dbReference>
<protein>
    <recommendedName>
        <fullName evidence="3">DUF1684 domain-containing protein</fullName>
    </recommendedName>
</protein>
<evidence type="ECO:0000313" key="1">
    <source>
        <dbReference type="EMBL" id="PYE54768.1"/>
    </source>
</evidence>
<dbReference type="RefSeq" id="WP_110885896.1">
    <property type="nucleotide sequence ID" value="NZ_QJSX01000004.1"/>
</dbReference>
<dbReference type="PANTHER" id="PTHR41913:SF1">
    <property type="entry name" value="DUF1684 DOMAIN-CONTAINING PROTEIN"/>
    <property type="match status" value="1"/>
</dbReference>
<sequence>MDDVTTELLDHRRRKDVFFRGPNSPLPPEERSGFAGLAYFEPNAAYRIFASIVPSDGEVVELATTTGEARHFIRYGTVTFDVPEGTGTLTLFAPFGDDAPTQVFVPFRDATSGAETYETGRYVEGHVHGDMATLDFNFAYFPYCAYGEGWSCPIPPIENRLSIAIRAGERSR</sequence>
<dbReference type="EMBL" id="QJSX01000004">
    <property type="protein sequence ID" value="PYE54768.1"/>
    <property type="molecule type" value="Genomic_DNA"/>
</dbReference>
<accession>A0A318S971</accession>
<comment type="caution">
    <text evidence="1">The sequence shown here is derived from an EMBL/GenBank/DDBJ whole genome shotgun (WGS) entry which is preliminary data.</text>
</comment>
<name>A0A318S971_9DEIO</name>
<organism evidence="1 2">
    <name type="scientific">Deinococcus yavapaiensis KR-236</name>
    <dbReference type="NCBI Taxonomy" id="694435"/>
    <lineage>
        <taxon>Bacteria</taxon>
        <taxon>Thermotogati</taxon>
        <taxon>Deinococcota</taxon>
        <taxon>Deinococci</taxon>
        <taxon>Deinococcales</taxon>
        <taxon>Deinococcaceae</taxon>
        <taxon>Deinococcus</taxon>
    </lineage>
</organism>
<dbReference type="Pfam" id="PF07920">
    <property type="entry name" value="DUF1684"/>
    <property type="match status" value="1"/>
</dbReference>
<proteinExistence type="predicted"/>
<keyword evidence="2" id="KW-1185">Reference proteome</keyword>
<dbReference type="Proteomes" id="UP000248326">
    <property type="component" value="Unassembled WGS sequence"/>
</dbReference>
<dbReference type="Gene3D" id="6.10.250.1680">
    <property type="match status" value="1"/>
</dbReference>
<evidence type="ECO:0000313" key="2">
    <source>
        <dbReference type="Proteomes" id="UP000248326"/>
    </source>
</evidence>
<dbReference type="PANTHER" id="PTHR41913">
    <property type="entry name" value="DUF1684 DOMAIN-CONTAINING PROTEIN"/>
    <property type="match status" value="1"/>
</dbReference>
<dbReference type="OrthoDB" id="5493262at2"/>
<dbReference type="AlphaFoldDB" id="A0A318S971"/>
<evidence type="ECO:0008006" key="3">
    <source>
        <dbReference type="Google" id="ProtNLM"/>
    </source>
</evidence>
<gene>
    <name evidence="1" type="ORF">DES52_10438</name>
</gene>